<keyword evidence="1" id="KW-0732">Signal</keyword>
<dbReference type="KEGG" id="mbe:MBM_08826"/>
<gene>
    <name evidence="2" type="ORF">MBM_08826</name>
</gene>
<dbReference type="STRING" id="1072389.K1XKT1"/>
<dbReference type="EMBL" id="JH921452">
    <property type="protein sequence ID" value="EKD13064.1"/>
    <property type="molecule type" value="Genomic_DNA"/>
</dbReference>
<proteinExistence type="predicted"/>
<accession>K1XKT1</accession>
<dbReference type="InParanoid" id="K1XKT1"/>
<organism evidence="2 3">
    <name type="scientific">Marssonina brunnea f. sp. multigermtubi (strain MB_m1)</name>
    <name type="common">Marssonina leaf spot fungus</name>
    <dbReference type="NCBI Taxonomy" id="1072389"/>
    <lineage>
        <taxon>Eukaryota</taxon>
        <taxon>Fungi</taxon>
        <taxon>Dikarya</taxon>
        <taxon>Ascomycota</taxon>
        <taxon>Pezizomycotina</taxon>
        <taxon>Leotiomycetes</taxon>
        <taxon>Helotiales</taxon>
        <taxon>Drepanopezizaceae</taxon>
        <taxon>Drepanopeziza</taxon>
    </lineage>
</organism>
<reference evidence="2 3" key="1">
    <citation type="journal article" date="2012" name="BMC Genomics">
        <title>Sequencing the genome of Marssonina brunnea reveals fungus-poplar co-evolution.</title>
        <authorList>
            <person name="Zhu S."/>
            <person name="Cao Y.-Z."/>
            <person name="Jiang C."/>
            <person name="Tan B.-Y."/>
            <person name="Wang Z."/>
            <person name="Feng S."/>
            <person name="Zhang L."/>
            <person name="Su X.-H."/>
            <person name="Brejova B."/>
            <person name="Vinar T."/>
            <person name="Xu M."/>
            <person name="Wang M.-X."/>
            <person name="Zhang S.-G."/>
            <person name="Huang M.-R."/>
            <person name="Wu R."/>
            <person name="Zhou Y."/>
        </authorList>
    </citation>
    <scope>NUCLEOTIDE SEQUENCE [LARGE SCALE GENOMIC DNA]</scope>
    <source>
        <strain evidence="2 3">MB_m1</strain>
    </source>
</reference>
<dbReference type="OrthoDB" id="3561626at2759"/>
<dbReference type="HOGENOM" id="CLU_023996_1_0_1"/>
<evidence type="ECO:0000313" key="3">
    <source>
        <dbReference type="Proteomes" id="UP000006753"/>
    </source>
</evidence>
<keyword evidence="3" id="KW-1185">Reference proteome</keyword>
<evidence type="ECO:0008006" key="4">
    <source>
        <dbReference type="Google" id="ProtNLM"/>
    </source>
</evidence>
<evidence type="ECO:0000256" key="1">
    <source>
        <dbReference type="SAM" id="SignalP"/>
    </source>
</evidence>
<evidence type="ECO:0000313" key="2">
    <source>
        <dbReference type="EMBL" id="EKD13064.1"/>
    </source>
</evidence>
<dbReference type="RefSeq" id="XP_007296715.1">
    <property type="nucleotide sequence ID" value="XM_007296653.1"/>
</dbReference>
<dbReference type="eggNOG" id="ENOG502RS60">
    <property type="taxonomic scope" value="Eukaryota"/>
</dbReference>
<protein>
    <recommendedName>
        <fullName evidence="4">Repetitive proline-rich cell wall protein</fullName>
    </recommendedName>
</protein>
<dbReference type="GeneID" id="18764761"/>
<feature type="chain" id="PRO_5003855468" description="Repetitive proline-rich cell wall protein" evidence="1">
    <location>
        <begin position="21"/>
        <end position="396"/>
    </location>
</feature>
<name>K1XKT1_MARBU</name>
<dbReference type="AlphaFoldDB" id="K1XKT1"/>
<sequence length="396" mass="41491">MKSSSVLAALALATSVAAWGSEVTKITEVYVTYTTICPVTSTTTEAGNTYYHTYTTTSTIVDLIKTAIVETVQLPDTTIPVETGVTSTITSLCPITETTTIAGETIYKTWTSTSLIYIVLPTKVQATATAPPTTVAIATGVTSVITSLCPITETKTIAGETITEVWTSTSLIYTVVPTKVEEYTTLAPITTYVETYVFQTSSSLCPITETKTVSGKAVEVVYTSTSLVVEKIPTTIYETVTFLTTCYATQDVYTTLSEYETYYTTVSAGSTVVIPVTETNTVLLTSSYTITKTLESPTTKATIYVPITLGTSVFATEVVTIPSEVTATLPGSSVFTTIPIVQSSTVASPASTITPVSSPSPSASAPEQISTNAAAQPTNGPFALAIAGAMAMIALA</sequence>
<feature type="signal peptide" evidence="1">
    <location>
        <begin position="1"/>
        <end position="20"/>
    </location>
</feature>
<dbReference type="Proteomes" id="UP000006753">
    <property type="component" value="Unassembled WGS sequence"/>
</dbReference>
<dbReference type="OMA" id="KTRTTVC"/>